<evidence type="ECO:0000256" key="1">
    <source>
        <dbReference type="SAM" id="Phobius"/>
    </source>
</evidence>
<dbReference type="AlphaFoldDB" id="A0A1Y2CCY5"/>
<keyword evidence="3" id="KW-1185">Reference proteome</keyword>
<reference evidence="2 3" key="1">
    <citation type="submission" date="2016-07" db="EMBL/GenBank/DDBJ databases">
        <title>Pervasive Adenine N6-methylation of Active Genes in Fungi.</title>
        <authorList>
            <consortium name="DOE Joint Genome Institute"/>
            <person name="Mondo S.J."/>
            <person name="Dannebaum R.O."/>
            <person name="Kuo R.C."/>
            <person name="Labutti K."/>
            <person name="Haridas S."/>
            <person name="Kuo A."/>
            <person name="Salamov A."/>
            <person name="Ahrendt S.R."/>
            <person name="Lipzen A."/>
            <person name="Sullivan W."/>
            <person name="Andreopoulos W.B."/>
            <person name="Clum A."/>
            <person name="Lindquist E."/>
            <person name="Daum C."/>
            <person name="Ramamoorthy G.K."/>
            <person name="Gryganskyi A."/>
            <person name="Culley D."/>
            <person name="Magnuson J.K."/>
            <person name="James T.Y."/>
            <person name="O'Malley M.A."/>
            <person name="Stajich J.E."/>
            <person name="Spatafora J.W."/>
            <person name="Visel A."/>
            <person name="Grigoriev I.V."/>
        </authorList>
    </citation>
    <scope>NUCLEOTIDE SEQUENCE [LARGE SCALE GENOMIC DNA]</scope>
    <source>
        <strain evidence="2 3">JEL800</strain>
    </source>
</reference>
<sequence length="89" mass="9885">MLPSPLVRAVKRLILIVVCFMLISNIIQLVRVVLTSPDVASSAQSTKDGLPPKKLKQDKLLNYSTVTLEPWKHKGISNTIPPNLLWILA</sequence>
<keyword evidence="1" id="KW-1133">Transmembrane helix</keyword>
<dbReference type="EMBL" id="MCGO01000021">
    <property type="protein sequence ID" value="ORY44910.1"/>
    <property type="molecule type" value="Genomic_DNA"/>
</dbReference>
<accession>A0A1Y2CCY5</accession>
<gene>
    <name evidence="2" type="ORF">BCR33DRAFT_212096</name>
</gene>
<name>A0A1Y2CCY5_9FUNG</name>
<dbReference type="Proteomes" id="UP000193642">
    <property type="component" value="Unassembled WGS sequence"/>
</dbReference>
<evidence type="ECO:0000313" key="3">
    <source>
        <dbReference type="Proteomes" id="UP000193642"/>
    </source>
</evidence>
<protein>
    <submittedName>
        <fullName evidence="2">Uncharacterized protein</fullName>
    </submittedName>
</protein>
<feature type="transmembrane region" description="Helical" evidence="1">
    <location>
        <begin position="12"/>
        <end position="34"/>
    </location>
</feature>
<comment type="caution">
    <text evidence="2">The sequence shown here is derived from an EMBL/GenBank/DDBJ whole genome shotgun (WGS) entry which is preliminary data.</text>
</comment>
<evidence type="ECO:0000313" key="2">
    <source>
        <dbReference type="EMBL" id="ORY44910.1"/>
    </source>
</evidence>
<keyword evidence="1" id="KW-0812">Transmembrane</keyword>
<keyword evidence="1" id="KW-0472">Membrane</keyword>
<organism evidence="2 3">
    <name type="scientific">Rhizoclosmatium globosum</name>
    <dbReference type="NCBI Taxonomy" id="329046"/>
    <lineage>
        <taxon>Eukaryota</taxon>
        <taxon>Fungi</taxon>
        <taxon>Fungi incertae sedis</taxon>
        <taxon>Chytridiomycota</taxon>
        <taxon>Chytridiomycota incertae sedis</taxon>
        <taxon>Chytridiomycetes</taxon>
        <taxon>Chytridiales</taxon>
        <taxon>Chytriomycetaceae</taxon>
        <taxon>Rhizoclosmatium</taxon>
    </lineage>
</organism>
<proteinExistence type="predicted"/>